<dbReference type="GO" id="GO:0006633">
    <property type="term" value="P:fatty acid biosynthetic process"/>
    <property type="evidence" value="ECO:0007669"/>
    <property type="project" value="UniProtKB-UniRule"/>
</dbReference>
<feature type="active site" evidence="14">
    <location>
        <position position="111"/>
    </location>
</feature>
<dbReference type="InterPro" id="IPR016039">
    <property type="entry name" value="Thiolase-like"/>
</dbReference>
<evidence type="ECO:0000256" key="9">
    <source>
        <dbReference type="ARBA" id="ARBA00023315"/>
    </source>
</evidence>
<accession>A0A9D1EQZ8</accession>
<comment type="subunit">
    <text evidence="14">Homodimer.</text>
</comment>
<name>A0A9D1EQZ8_9FIRM</name>
<dbReference type="CDD" id="cd00830">
    <property type="entry name" value="KAS_III"/>
    <property type="match status" value="1"/>
</dbReference>
<comment type="similarity">
    <text evidence="2 14">Belongs to the thiolase-like superfamily. FabH family.</text>
</comment>
<keyword evidence="5 14" id="KW-0276">Fatty acid metabolism</keyword>
<dbReference type="InterPro" id="IPR004655">
    <property type="entry name" value="FabH"/>
</dbReference>
<dbReference type="FunFam" id="3.40.47.10:FF:000004">
    <property type="entry name" value="3-oxoacyl-[acyl-carrier-protein] synthase 3"/>
    <property type="match status" value="1"/>
</dbReference>
<evidence type="ECO:0000256" key="2">
    <source>
        <dbReference type="ARBA" id="ARBA00008642"/>
    </source>
</evidence>
<feature type="active site" evidence="14">
    <location>
        <position position="247"/>
    </location>
</feature>
<evidence type="ECO:0000256" key="4">
    <source>
        <dbReference type="ARBA" id="ARBA00022679"/>
    </source>
</evidence>
<dbReference type="Gene3D" id="3.40.47.10">
    <property type="match status" value="1"/>
</dbReference>
<feature type="region of interest" description="ACP-binding" evidence="14">
    <location>
        <begin position="248"/>
        <end position="252"/>
    </location>
</feature>
<keyword evidence="14" id="KW-0963">Cytoplasm</keyword>
<evidence type="ECO:0000256" key="13">
    <source>
        <dbReference type="ARBA" id="ARBA00052985"/>
    </source>
</evidence>
<comment type="subcellular location">
    <subcellularLocation>
        <location evidence="14">Cytoplasm</location>
    </subcellularLocation>
</comment>
<dbReference type="GO" id="GO:0033818">
    <property type="term" value="F:beta-ketoacyl-acyl-carrier-protein synthase III activity"/>
    <property type="evidence" value="ECO:0007669"/>
    <property type="project" value="UniProtKB-UniRule"/>
</dbReference>
<feature type="domain" description="Beta-ketoacyl-[acyl-carrier-protein] synthase III C-terminal" evidence="15">
    <location>
        <begin position="232"/>
        <end position="320"/>
    </location>
</feature>
<comment type="function">
    <text evidence="14">Catalyzes the condensation reaction of fatty acid synthesis by the addition to an acyl acceptor of two carbons from malonyl-ACP. Catalyzes the first condensation reaction which initiates fatty acid synthesis and may therefore play a role in governing the total rate of fatty acid production. Possesses both acetoacetyl-ACP synthase and acetyl transacylase activities. Its substrate specificity determines the biosynthesis of branched-chain and/or straight-chain of fatty acids.</text>
</comment>
<dbReference type="Pfam" id="PF08545">
    <property type="entry name" value="ACP_syn_III"/>
    <property type="match status" value="1"/>
</dbReference>
<evidence type="ECO:0000256" key="6">
    <source>
        <dbReference type="ARBA" id="ARBA00023098"/>
    </source>
</evidence>
<dbReference type="AlphaFoldDB" id="A0A9D1EQZ8"/>
<dbReference type="GO" id="GO:0005737">
    <property type="term" value="C:cytoplasm"/>
    <property type="evidence" value="ECO:0007669"/>
    <property type="project" value="UniProtKB-SubCell"/>
</dbReference>
<dbReference type="EMBL" id="DVIQ01000006">
    <property type="protein sequence ID" value="HIS30141.1"/>
    <property type="molecule type" value="Genomic_DNA"/>
</dbReference>
<dbReference type="InterPro" id="IPR013747">
    <property type="entry name" value="ACP_syn_III_C"/>
</dbReference>
<dbReference type="SUPFAM" id="SSF53901">
    <property type="entry name" value="Thiolase-like"/>
    <property type="match status" value="1"/>
</dbReference>
<evidence type="ECO:0000256" key="8">
    <source>
        <dbReference type="ARBA" id="ARBA00023268"/>
    </source>
</evidence>
<evidence type="ECO:0000256" key="10">
    <source>
        <dbReference type="ARBA" id="ARBA00051096"/>
    </source>
</evidence>
<feature type="domain" description="Beta-ketoacyl-[acyl-carrier-protein] synthase III N-terminal" evidence="16">
    <location>
        <begin position="105"/>
        <end position="181"/>
    </location>
</feature>
<dbReference type="HAMAP" id="MF_01815">
    <property type="entry name" value="FabH"/>
    <property type="match status" value="1"/>
</dbReference>
<dbReference type="NCBIfam" id="NF006829">
    <property type="entry name" value="PRK09352.1"/>
    <property type="match status" value="1"/>
</dbReference>
<dbReference type="GO" id="GO:0004315">
    <property type="term" value="F:3-oxoacyl-[acyl-carrier-protein] synthase activity"/>
    <property type="evidence" value="ECO:0007669"/>
    <property type="project" value="InterPro"/>
</dbReference>
<dbReference type="Proteomes" id="UP000823935">
    <property type="component" value="Unassembled WGS sequence"/>
</dbReference>
<evidence type="ECO:0000259" key="16">
    <source>
        <dbReference type="Pfam" id="PF08545"/>
    </source>
</evidence>
<comment type="domain">
    <text evidence="14">The last Arg residue of the ACP-binding site is essential for the weak association between ACP/AcpP and FabH.</text>
</comment>
<keyword evidence="3 14" id="KW-0444">Lipid biosynthesis</keyword>
<keyword evidence="9 14" id="KW-0012">Acyltransferase</keyword>
<protein>
    <recommendedName>
        <fullName evidence="14">Beta-ketoacyl-[acyl-carrier-protein] synthase III</fullName>
        <shortName evidence="14">Beta-ketoacyl-ACP synthase III</shortName>
        <shortName evidence="14">KAS III</shortName>
        <ecNumber evidence="14">2.3.1.180</ecNumber>
    </recommendedName>
    <alternativeName>
        <fullName evidence="14">3-oxoacyl-[acyl-carrier-protein] synthase 3</fullName>
    </alternativeName>
    <alternativeName>
        <fullName evidence="14">3-oxoacyl-[acyl-carrier-protein] synthase III</fullName>
    </alternativeName>
</protein>
<dbReference type="NCBIfam" id="TIGR00747">
    <property type="entry name" value="fabH"/>
    <property type="match status" value="1"/>
</dbReference>
<evidence type="ECO:0000313" key="17">
    <source>
        <dbReference type="EMBL" id="HIS30141.1"/>
    </source>
</evidence>
<evidence type="ECO:0000256" key="14">
    <source>
        <dbReference type="HAMAP-Rule" id="MF_01815"/>
    </source>
</evidence>
<comment type="catalytic activity">
    <reaction evidence="13">
        <text>3-methylbutanoyl-CoA + malonyl-[ACP] + H(+) = 5-methyl-3-oxohexanoyl-[ACP] + CO2 + CoA</text>
        <dbReference type="Rhea" id="RHEA:42272"/>
        <dbReference type="Rhea" id="RHEA-COMP:9623"/>
        <dbReference type="Rhea" id="RHEA-COMP:9941"/>
        <dbReference type="ChEBI" id="CHEBI:15378"/>
        <dbReference type="ChEBI" id="CHEBI:16526"/>
        <dbReference type="ChEBI" id="CHEBI:57287"/>
        <dbReference type="ChEBI" id="CHEBI:57345"/>
        <dbReference type="ChEBI" id="CHEBI:78449"/>
        <dbReference type="ChEBI" id="CHEBI:78822"/>
        <dbReference type="EC" id="2.3.1.300"/>
    </reaction>
    <physiologicalReaction direction="left-to-right" evidence="13">
        <dbReference type="Rhea" id="RHEA:42273"/>
    </physiologicalReaction>
</comment>
<evidence type="ECO:0000256" key="3">
    <source>
        <dbReference type="ARBA" id="ARBA00022516"/>
    </source>
</evidence>
<proteinExistence type="inferred from homology"/>
<evidence type="ECO:0000313" key="18">
    <source>
        <dbReference type="Proteomes" id="UP000823935"/>
    </source>
</evidence>
<dbReference type="PANTHER" id="PTHR43091:SF1">
    <property type="entry name" value="BETA-KETOACYL-[ACYL-CARRIER-PROTEIN] SYNTHASE III, CHLOROPLASTIC"/>
    <property type="match status" value="1"/>
</dbReference>
<comment type="catalytic activity">
    <reaction evidence="11">
        <text>(2S)-2-methylbutanoyl-CoA + malonyl-[ACP] + H(+) = (4S)-4-methyl-3-oxohexanoyl-[ACP] + CO2 + CoA</text>
        <dbReference type="Rhea" id="RHEA:42276"/>
        <dbReference type="Rhea" id="RHEA-COMP:9623"/>
        <dbReference type="Rhea" id="RHEA-COMP:17148"/>
        <dbReference type="ChEBI" id="CHEBI:15378"/>
        <dbReference type="ChEBI" id="CHEBI:16526"/>
        <dbReference type="ChEBI" id="CHEBI:57287"/>
        <dbReference type="ChEBI" id="CHEBI:78449"/>
        <dbReference type="ChEBI" id="CHEBI:88166"/>
        <dbReference type="ChEBI" id="CHEBI:167462"/>
        <dbReference type="EC" id="2.3.1.300"/>
    </reaction>
    <physiologicalReaction direction="left-to-right" evidence="11">
        <dbReference type="Rhea" id="RHEA:42277"/>
    </physiologicalReaction>
</comment>
<comment type="pathway">
    <text evidence="1 14">Lipid metabolism; fatty acid biosynthesis.</text>
</comment>
<evidence type="ECO:0000256" key="12">
    <source>
        <dbReference type="ARBA" id="ARBA00052467"/>
    </source>
</evidence>
<feature type="active site" evidence="14">
    <location>
        <position position="277"/>
    </location>
</feature>
<keyword evidence="4 14" id="KW-0808">Transferase</keyword>
<organism evidence="17 18">
    <name type="scientific">Candidatus Limivivens intestinipullorum</name>
    <dbReference type="NCBI Taxonomy" id="2840858"/>
    <lineage>
        <taxon>Bacteria</taxon>
        <taxon>Bacillati</taxon>
        <taxon>Bacillota</taxon>
        <taxon>Clostridia</taxon>
        <taxon>Lachnospirales</taxon>
        <taxon>Lachnospiraceae</taxon>
        <taxon>Lachnospiraceae incertae sedis</taxon>
        <taxon>Candidatus Limivivens</taxon>
    </lineage>
</organism>
<gene>
    <name evidence="14" type="primary">fabH</name>
    <name evidence="17" type="ORF">IAB44_01100</name>
</gene>
<evidence type="ECO:0000256" key="1">
    <source>
        <dbReference type="ARBA" id="ARBA00005194"/>
    </source>
</evidence>
<comment type="catalytic activity">
    <reaction evidence="10">
        <text>malonyl-[ACP] + acetyl-CoA + H(+) = 3-oxobutanoyl-[ACP] + CO2 + CoA</text>
        <dbReference type="Rhea" id="RHEA:12080"/>
        <dbReference type="Rhea" id="RHEA-COMP:9623"/>
        <dbReference type="Rhea" id="RHEA-COMP:9625"/>
        <dbReference type="ChEBI" id="CHEBI:15378"/>
        <dbReference type="ChEBI" id="CHEBI:16526"/>
        <dbReference type="ChEBI" id="CHEBI:57287"/>
        <dbReference type="ChEBI" id="CHEBI:57288"/>
        <dbReference type="ChEBI" id="CHEBI:78449"/>
        <dbReference type="ChEBI" id="CHEBI:78450"/>
        <dbReference type="EC" id="2.3.1.180"/>
    </reaction>
    <physiologicalReaction direction="left-to-right" evidence="10">
        <dbReference type="Rhea" id="RHEA:12081"/>
    </physiologicalReaction>
</comment>
<evidence type="ECO:0000256" key="7">
    <source>
        <dbReference type="ARBA" id="ARBA00023160"/>
    </source>
</evidence>
<dbReference type="EC" id="2.3.1.180" evidence="14"/>
<keyword evidence="6 14" id="KW-0443">Lipid metabolism</keyword>
<keyword evidence="8 14" id="KW-0511">Multifunctional enzyme</keyword>
<dbReference type="PANTHER" id="PTHR43091">
    <property type="entry name" value="3-OXOACYL-[ACYL-CARRIER-PROTEIN] SYNTHASE"/>
    <property type="match status" value="1"/>
</dbReference>
<comment type="caution">
    <text evidence="17">The sequence shown here is derived from an EMBL/GenBank/DDBJ whole genome shotgun (WGS) entry which is preliminary data.</text>
</comment>
<sequence length="320" mass="34669">MRIKIIGTGSAVPENIVTNQMLSEIMDTSDEWITTRTGIRQRRIAVTETTSGLASQAARKALEDSGCSPEEIDLIIVATFSPDRCMPNTACTVQAALGCKNAVAFDLNAACSGFLFALNTAQAYMAAGIYRTALLVGAEEISKTVDWKDRSTCVLFGDGAGAAVVQAREGTPMAFVQYSDGTKGEVLTCSEKALKNPWAEPAEDPRMLCMDGQEVFKFAVRKVPECIHEVARQAGISVSQIDWFLLHQANSRIIDSVAKHLGVSRERFPMNLDRYGNTSAASIPLLLDEVRREGRIREGDLVVLSGFGAGLTWGAALLEW</sequence>
<evidence type="ECO:0000256" key="11">
    <source>
        <dbReference type="ARBA" id="ARBA00052407"/>
    </source>
</evidence>
<reference evidence="17" key="2">
    <citation type="journal article" date="2021" name="PeerJ">
        <title>Extensive microbial diversity within the chicken gut microbiome revealed by metagenomics and culture.</title>
        <authorList>
            <person name="Gilroy R."/>
            <person name="Ravi A."/>
            <person name="Getino M."/>
            <person name="Pursley I."/>
            <person name="Horton D.L."/>
            <person name="Alikhan N.F."/>
            <person name="Baker D."/>
            <person name="Gharbi K."/>
            <person name="Hall N."/>
            <person name="Watson M."/>
            <person name="Adriaenssens E.M."/>
            <person name="Foster-Nyarko E."/>
            <person name="Jarju S."/>
            <person name="Secka A."/>
            <person name="Antonio M."/>
            <person name="Oren A."/>
            <person name="Chaudhuri R.R."/>
            <person name="La Ragione R."/>
            <person name="Hildebrand F."/>
            <person name="Pallen M.J."/>
        </authorList>
    </citation>
    <scope>NUCLEOTIDE SEQUENCE</scope>
    <source>
        <strain evidence="17">CHK190-19873</strain>
    </source>
</reference>
<dbReference type="InterPro" id="IPR013751">
    <property type="entry name" value="ACP_syn_III_N"/>
</dbReference>
<evidence type="ECO:0000259" key="15">
    <source>
        <dbReference type="Pfam" id="PF08541"/>
    </source>
</evidence>
<comment type="catalytic activity">
    <reaction evidence="12">
        <text>2-methylpropanoyl-CoA + malonyl-[ACP] + H(+) = 4-methyl-3-oxopentanoyl-[ACP] + CO2 + CoA</text>
        <dbReference type="Rhea" id="RHEA:42268"/>
        <dbReference type="Rhea" id="RHEA-COMP:9623"/>
        <dbReference type="Rhea" id="RHEA-COMP:9940"/>
        <dbReference type="ChEBI" id="CHEBI:15378"/>
        <dbReference type="ChEBI" id="CHEBI:16526"/>
        <dbReference type="ChEBI" id="CHEBI:57287"/>
        <dbReference type="ChEBI" id="CHEBI:57338"/>
        <dbReference type="ChEBI" id="CHEBI:78449"/>
        <dbReference type="ChEBI" id="CHEBI:78820"/>
        <dbReference type="EC" id="2.3.1.300"/>
    </reaction>
    <physiologicalReaction direction="left-to-right" evidence="12">
        <dbReference type="Rhea" id="RHEA:42269"/>
    </physiologicalReaction>
</comment>
<evidence type="ECO:0000256" key="5">
    <source>
        <dbReference type="ARBA" id="ARBA00022832"/>
    </source>
</evidence>
<reference evidence="17" key="1">
    <citation type="submission" date="2020-10" db="EMBL/GenBank/DDBJ databases">
        <authorList>
            <person name="Gilroy R."/>
        </authorList>
    </citation>
    <scope>NUCLEOTIDE SEQUENCE</scope>
    <source>
        <strain evidence="17">CHK190-19873</strain>
    </source>
</reference>
<dbReference type="Pfam" id="PF08541">
    <property type="entry name" value="ACP_syn_III_C"/>
    <property type="match status" value="1"/>
</dbReference>
<keyword evidence="7 14" id="KW-0275">Fatty acid biosynthesis</keyword>